<evidence type="ECO:0000256" key="3">
    <source>
        <dbReference type="ARBA" id="ARBA00023002"/>
    </source>
</evidence>
<keyword evidence="7" id="KW-1185">Reference proteome</keyword>
<sequence>MALLDFLRIFQITEKFYPFCIILLFHTQLSYSNPYWDPANDHSANSSSIKLSTPEECARECQDNEEPKNCYYTFHIEFYTTQGPACDVETGKDQCIQGDGVEKTLIPINRQLPGPLIKTCLNDRIIVDVENAATGMEVTIHWHGIFQNGFQYYDGVPYVTQCPIASSSTFRYDYVVKNSGTHWYHSHIWTHLLDGQYGPLIIQDPPSKNPHRDLYDKDEIIIFLSDWMHELSLERYPGWIRHSPGQLPKNILINGLGNYTDPVTGQTTNGSLTEYTVKKGERHRIRLINSFTTVCVAELRIEGHELVIIAQDGANVKPKTVDKIISAAGERVDFILTANQSVDSYWIQVRGVGACASSQIQQLAILRYDGGPTIPTTPLLTYNDTVNSVTYNSLNGTECNTNNTQSSVCVNQVEAFDIDPDLLKVEPDERHILPFWFFVYNQNGDKKLFKSNNYPRYFSPAAGFEVAATFNNISYVEPSAPLLSQRSSRQTICKENVQNDCTEPCTCSDVINSKLNNIVELVIYDEVPLPGLYHPFHLHGYEFRVFSMGDFGGRNISRSDIEGVIDQHTQRLKNGEYSNPPGKDTIKLINGGYAIIRFKANNPGWWLLHCHFTWHHITGMELVIHVGDKSDLPPVPRGFPVCNNWRPAVDTLKDFYNL</sequence>
<dbReference type="PROSITE" id="PS00080">
    <property type="entry name" value="MULTICOPPER_OXIDASE2"/>
    <property type="match status" value="1"/>
</dbReference>
<evidence type="ECO:0000259" key="5">
    <source>
        <dbReference type="Pfam" id="PF07731"/>
    </source>
</evidence>
<evidence type="ECO:0000256" key="1">
    <source>
        <dbReference type="ARBA" id="ARBA00010609"/>
    </source>
</evidence>
<evidence type="ECO:0000259" key="6">
    <source>
        <dbReference type="Pfam" id="PF07732"/>
    </source>
</evidence>
<feature type="domain" description="Plastocyanin-like" evidence="5">
    <location>
        <begin position="481"/>
        <end position="628"/>
    </location>
</feature>
<dbReference type="Gene3D" id="2.60.40.420">
    <property type="entry name" value="Cupredoxins - blue copper proteins"/>
    <property type="match status" value="3"/>
</dbReference>
<feature type="domain" description="Plastocyanin-like" evidence="4">
    <location>
        <begin position="219"/>
        <end position="370"/>
    </location>
</feature>
<dbReference type="Pfam" id="PF07732">
    <property type="entry name" value="Cu-oxidase_3"/>
    <property type="match status" value="1"/>
</dbReference>
<dbReference type="InterPro" id="IPR011707">
    <property type="entry name" value="Cu-oxidase-like_N"/>
</dbReference>
<organism evidence="7 8">
    <name type="scientific">Bombus terrestris</name>
    <name type="common">Buff-tailed bumblebee</name>
    <name type="synonym">Apis terrestris</name>
    <dbReference type="NCBI Taxonomy" id="30195"/>
    <lineage>
        <taxon>Eukaryota</taxon>
        <taxon>Metazoa</taxon>
        <taxon>Ecdysozoa</taxon>
        <taxon>Arthropoda</taxon>
        <taxon>Hexapoda</taxon>
        <taxon>Insecta</taxon>
        <taxon>Pterygota</taxon>
        <taxon>Neoptera</taxon>
        <taxon>Endopterygota</taxon>
        <taxon>Hymenoptera</taxon>
        <taxon>Apocrita</taxon>
        <taxon>Aculeata</taxon>
        <taxon>Apoidea</taxon>
        <taxon>Anthophila</taxon>
        <taxon>Apidae</taxon>
        <taxon>Bombus</taxon>
        <taxon>Bombus</taxon>
    </lineage>
</organism>
<dbReference type="Proteomes" id="UP000835206">
    <property type="component" value="Chromosome 3"/>
</dbReference>
<dbReference type="InterPro" id="IPR008972">
    <property type="entry name" value="Cupredoxin"/>
</dbReference>
<dbReference type="RefSeq" id="XP_003394144.1">
    <property type="nucleotide sequence ID" value="XM_003394096.4"/>
</dbReference>
<dbReference type="FunFam" id="2.60.40.420:FF:000045">
    <property type="entry name" value="Laccase 2"/>
    <property type="match status" value="1"/>
</dbReference>
<dbReference type="KEGG" id="bter:100644839"/>
<dbReference type="Pfam" id="PF07731">
    <property type="entry name" value="Cu-oxidase_2"/>
    <property type="match status" value="1"/>
</dbReference>
<protein>
    <submittedName>
        <fullName evidence="8">Laccase-1</fullName>
    </submittedName>
</protein>
<dbReference type="OrthoDB" id="2121828at2759"/>
<dbReference type="CDD" id="cd13905">
    <property type="entry name" value="CuRO_3_tcLLC2_insect_like"/>
    <property type="match status" value="1"/>
</dbReference>
<dbReference type="InterPro" id="IPR033138">
    <property type="entry name" value="Cu_oxidase_CS"/>
</dbReference>
<dbReference type="GO" id="GO:0006826">
    <property type="term" value="P:iron ion transport"/>
    <property type="evidence" value="ECO:0007669"/>
    <property type="project" value="TreeGrafter"/>
</dbReference>
<dbReference type="InterPro" id="IPR011706">
    <property type="entry name" value="Cu-oxidase_C"/>
</dbReference>
<gene>
    <name evidence="8" type="primary">LOC100644839</name>
</gene>
<dbReference type="SUPFAM" id="SSF49503">
    <property type="entry name" value="Cupredoxins"/>
    <property type="match status" value="3"/>
</dbReference>
<comment type="similarity">
    <text evidence="1">Belongs to the multicopper oxidase family.</text>
</comment>
<keyword evidence="2" id="KW-0479">Metal-binding</keyword>
<evidence type="ECO:0000256" key="2">
    <source>
        <dbReference type="ARBA" id="ARBA00022723"/>
    </source>
</evidence>
<dbReference type="PANTHER" id="PTHR11709:SF232">
    <property type="entry name" value="STRAW, ISOFORM G"/>
    <property type="match status" value="1"/>
</dbReference>
<dbReference type="GO" id="GO:0016491">
    <property type="term" value="F:oxidoreductase activity"/>
    <property type="evidence" value="ECO:0007669"/>
    <property type="project" value="UniProtKB-KW"/>
</dbReference>
<dbReference type="CDD" id="cd13884">
    <property type="entry name" value="CuRO_2_tcLCC_insect_like"/>
    <property type="match status" value="1"/>
</dbReference>
<dbReference type="Pfam" id="PF00394">
    <property type="entry name" value="Cu-oxidase"/>
    <property type="match status" value="1"/>
</dbReference>
<name>A0A9B0BVB6_BOMTE</name>
<proteinExistence type="inferred from homology"/>
<keyword evidence="3" id="KW-0560">Oxidoreductase</keyword>
<accession>A0A9B0BVB6</accession>
<evidence type="ECO:0000313" key="7">
    <source>
        <dbReference type="Proteomes" id="UP000835206"/>
    </source>
</evidence>
<dbReference type="GeneID" id="100644839"/>
<dbReference type="GO" id="GO:0005886">
    <property type="term" value="C:plasma membrane"/>
    <property type="evidence" value="ECO:0007669"/>
    <property type="project" value="TreeGrafter"/>
</dbReference>
<feature type="domain" description="Plastocyanin-like" evidence="6">
    <location>
        <begin position="93"/>
        <end position="206"/>
    </location>
</feature>
<dbReference type="InterPro" id="IPR002355">
    <property type="entry name" value="Cu_oxidase_Cu_BS"/>
</dbReference>
<dbReference type="GO" id="GO:0005507">
    <property type="term" value="F:copper ion binding"/>
    <property type="evidence" value="ECO:0007669"/>
    <property type="project" value="InterPro"/>
</dbReference>
<dbReference type="CDD" id="cd13858">
    <property type="entry name" value="CuRO_1_tcLCC2_insect_like"/>
    <property type="match status" value="1"/>
</dbReference>
<dbReference type="InterPro" id="IPR001117">
    <property type="entry name" value="Cu-oxidase_2nd"/>
</dbReference>
<dbReference type="PROSITE" id="PS00079">
    <property type="entry name" value="MULTICOPPER_OXIDASE1"/>
    <property type="match status" value="1"/>
</dbReference>
<evidence type="ECO:0000259" key="4">
    <source>
        <dbReference type="Pfam" id="PF00394"/>
    </source>
</evidence>
<dbReference type="InterPro" id="IPR045087">
    <property type="entry name" value="Cu-oxidase_fam"/>
</dbReference>
<evidence type="ECO:0000313" key="8">
    <source>
        <dbReference type="RefSeq" id="XP_003394144.1"/>
    </source>
</evidence>
<dbReference type="AlphaFoldDB" id="A0A9B0BVB6"/>
<reference evidence="8" key="1">
    <citation type="submission" date="2025-08" db="UniProtKB">
        <authorList>
            <consortium name="RefSeq"/>
        </authorList>
    </citation>
    <scope>IDENTIFICATION</scope>
</reference>
<dbReference type="PANTHER" id="PTHR11709">
    <property type="entry name" value="MULTI-COPPER OXIDASE"/>
    <property type="match status" value="1"/>
</dbReference>